<evidence type="ECO:0000259" key="7">
    <source>
        <dbReference type="Pfam" id="PF02687"/>
    </source>
</evidence>
<feature type="domain" description="ABC3 transporter permease C-terminal" evidence="7">
    <location>
        <begin position="260"/>
        <end position="372"/>
    </location>
</feature>
<dbReference type="AlphaFoldDB" id="A0A069P8B4"/>
<dbReference type="PANTHER" id="PTHR43738">
    <property type="entry name" value="ABC TRANSPORTER, MEMBRANE PROTEIN"/>
    <property type="match status" value="1"/>
</dbReference>
<dbReference type="Proteomes" id="UP000027439">
    <property type="component" value="Unassembled WGS sequence"/>
</dbReference>
<sequence length="384" mass="41885">MYVLKLILRNATRHKLRTALTVLGLTIAVLAYGLLHTVVDAWYAGAAAASNARLVTRNAISLVFPLPLAYENRIRGVDGVTMVARSNWFGGVYRDPKNFFAQFAVSDNYLDLYPEFIISPQARTDYQRDRKGCLIGRQLATQYGFKVGDVIPLKGTIYPGTWDFVVRGIMEGRDESTITRQLVFHWEYLNETIRKTTKRSVDQVGVYVVGIENPDHAAIVSRNIDSVFKNSLAETLTETEQAFQLGFVAMSNQIIAAIRVVSYVVILIIMAVMANAMAMSARERTVEYATLKALGFGPAFLSMLVFGESLAICAIGGGIGMLLTPPAAVVFQHATGGVFPVFKVSHETMLLQAVCACAVALAAAVVPAVQASRVRIVEGLRAIG</sequence>
<dbReference type="Pfam" id="PF02687">
    <property type="entry name" value="FtsX"/>
    <property type="match status" value="1"/>
</dbReference>
<feature type="transmembrane region" description="Helical" evidence="6">
    <location>
        <begin position="260"/>
        <end position="278"/>
    </location>
</feature>
<keyword evidence="2" id="KW-1003">Cell membrane</keyword>
<reference evidence="9" key="4">
    <citation type="submission" date="2024-05" db="EMBL/GenBank/DDBJ databases">
        <authorList>
            <person name="Sun Q."/>
            <person name="Zhou Y."/>
        </authorList>
    </citation>
    <scope>NUCLEOTIDE SEQUENCE</scope>
    <source>
        <strain evidence="9">CGMCC 1.11013</strain>
    </source>
</reference>
<evidence type="ECO:0000313" key="12">
    <source>
        <dbReference type="Proteomes" id="UP000597138"/>
    </source>
</evidence>
<dbReference type="RefSeq" id="WP_035960211.1">
    <property type="nucleotide sequence ID" value="NZ_BMEG01000005.1"/>
</dbReference>
<dbReference type="EMBL" id="JFHE01000002">
    <property type="protein sequence ID" value="KDR36905.1"/>
    <property type="molecule type" value="Genomic_DNA"/>
</dbReference>
<dbReference type="PANTHER" id="PTHR43738:SF3">
    <property type="entry name" value="ABC TRANSPORTER PERMEASE"/>
    <property type="match status" value="1"/>
</dbReference>
<dbReference type="eggNOG" id="COG0577">
    <property type="taxonomic scope" value="Bacteria"/>
</dbReference>
<gene>
    <name evidence="10" type="ORF">BG57_11100</name>
    <name evidence="9" type="ORF">GCM10010985_33740</name>
</gene>
<organism evidence="10 11">
    <name type="scientific">Caballeronia grimmiae</name>
    <dbReference type="NCBI Taxonomy" id="1071679"/>
    <lineage>
        <taxon>Bacteria</taxon>
        <taxon>Pseudomonadati</taxon>
        <taxon>Pseudomonadota</taxon>
        <taxon>Betaproteobacteria</taxon>
        <taxon>Burkholderiales</taxon>
        <taxon>Burkholderiaceae</taxon>
        <taxon>Caballeronia</taxon>
    </lineage>
</organism>
<dbReference type="GO" id="GO:0005886">
    <property type="term" value="C:plasma membrane"/>
    <property type="evidence" value="ECO:0007669"/>
    <property type="project" value="UniProtKB-SubCell"/>
</dbReference>
<proteinExistence type="predicted"/>
<protein>
    <submittedName>
        <fullName evidence="10">ABC transporter ATP-binding protein</fullName>
    </submittedName>
</protein>
<reference evidence="12" key="3">
    <citation type="journal article" date="2019" name="Int. J. Syst. Evol. Microbiol.">
        <title>The Global Catalogue of Microorganisms (GCM) 10K type strain sequencing project: providing services to taxonomists for standard genome sequencing and annotation.</title>
        <authorList>
            <consortium name="The Broad Institute Genomics Platform"/>
            <consortium name="The Broad Institute Genome Sequencing Center for Infectious Disease"/>
            <person name="Wu L."/>
            <person name="Ma J."/>
        </authorList>
    </citation>
    <scope>NUCLEOTIDE SEQUENCE [LARGE SCALE GENOMIC DNA]</scope>
    <source>
        <strain evidence="12">CGMCC 1.11013</strain>
    </source>
</reference>
<dbReference type="EMBL" id="BMEG01000005">
    <property type="protein sequence ID" value="GGD76443.1"/>
    <property type="molecule type" value="Genomic_DNA"/>
</dbReference>
<keyword evidence="4 6" id="KW-1133">Transmembrane helix</keyword>
<comment type="caution">
    <text evidence="10">The sequence shown here is derived from an EMBL/GenBank/DDBJ whole genome shotgun (WGS) entry which is preliminary data.</text>
</comment>
<evidence type="ECO:0000256" key="3">
    <source>
        <dbReference type="ARBA" id="ARBA00022692"/>
    </source>
</evidence>
<dbReference type="STRING" id="1071679.BG57_11100"/>
<evidence type="ECO:0000256" key="5">
    <source>
        <dbReference type="ARBA" id="ARBA00023136"/>
    </source>
</evidence>
<evidence type="ECO:0000256" key="6">
    <source>
        <dbReference type="SAM" id="Phobius"/>
    </source>
</evidence>
<evidence type="ECO:0000313" key="10">
    <source>
        <dbReference type="EMBL" id="KDR36905.1"/>
    </source>
</evidence>
<accession>A0A069P8B4</accession>
<evidence type="ECO:0000256" key="1">
    <source>
        <dbReference type="ARBA" id="ARBA00004651"/>
    </source>
</evidence>
<keyword evidence="10" id="KW-0547">Nucleotide-binding</keyword>
<reference evidence="10 11" key="2">
    <citation type="submission" date="2014-03" db="EMBL/GenBank/DDBJ databases">
        <title>Draft Genome Sequences of Four Burkholderia Strains.</title>
        <authorList>
            <person name="Liu X.Y."/>
            <person name="Li C.X."/>
            <person name="Xu J.H."/>
        </authorList>
    </citation>
    <scope>NUCLEOTIDE SEQUENCE [LARGE SCALE GENOMIC DNA]</scope>
    <source>
        <strain evidence="10 11">R27</strain>
    </source>
</reference>
<feature type="transmembrane region" description="Helical" evidence="6">
    <location>
        <begin position="349"/>
        <end position="369"/>
    </location>
</feature>
<dbReference type="InterPro" id="IPR025857">
    <property type="entry name" value="MacB_PCD"/>
</dbReference>
<dbReference type="OrthoDB" id="9775474at2"/>
<feature type="transmembrane region" description="Helical" evidence="6">
    <location>
        <begin position="299"/>
        <end position="323"/>
    </location>
</feature>
<evidence type="ECO:0000313" key="11">
    <source>
        <dbReference type="Proteomes" id="UP000027439"/>
    </source>
</evidence>
<keyword evidence="5 6" id="KW-0472">Membrane</keyword>
<evidence type="ECO:0000313" key="9">
    <source>
        <dbReference type="EMBL" id="GGD76443.1"/>
    </source>
</evidence>
<name>A0A069P8B4_9BURK</name>
<evidence type="ECO:0000259" key="8">
    <source>
        <dbReference type="Pfam" id="PF12704"/>
    </source>
</evidence>
<feature type="domain" description="MacB-like periplasmic core" evidence="8">
    <location>
        <begin position="18"/>
        <end position="208"/>
    </location>
</feature>
<evidence type="ECO:0000256" key="4">
    <source>
        <dbReference type="ARBA" id="ARBA00022989"/>
    </source>
</evidence>
<dbReference type="Proteomes" id="UP000597138">
    <property type="component" value="Unassembled WGS sequence"/>
</dbReference>
<reference evidence="9" key="1">
    <citation type="journal article" date="2014" name="Int. J. Syst. Evol. Microbiol.">
        <title>Complete genome of a new Firmicutes species belonging to the dominant human colonic microbiota ('Ruminococcus bicirculans') reveals two chromosomes and a selective capacity to utilize plant glucans.</title>
        <authorList>
            <consortium name="NISC Comparative Sequencing Program"/>
            <person name="Wegmann U."/>
            <person name="Louis P."/>
            <person name="Goesmann A."/>
            <person name="Henrissat B."/>
            <person name="Duncan S.H."/>
            <person name="Flint H.J."/>
        </authorList>
    </citation>
    <scope>NUCLEOTIDE SEQUENCE</scope>
    <source>
        <strain evidence="9">CGMCC 1.11013</strain>
    </source>
</reference>
<dbReference type="Pfam" id="PF12704">
    <property type="entry name" value="MacB_PCD"/>
    <property type="match status" value="1"/>
</dbReference>
<comment type="subcellular location">
    <subcellularLocation>
        <location evidence="1">Cell membrane</location>
        <topology evidence="1">Multi-pass membrane protein</topology>
    </subcellularLocation>
</comment>
<dbReference type="InterPro" id="IPR003838">
    <property type="entry name" value="ABC3_permease_C"/>
</dbReference>
<keyword evidence="12" id="KW-1185">Reference proteome</keyword>
<dbReference type="GO" id="GO:0005524">
    <property type="term" value="F:ATP binding"/>
    <property type="evidence" value="ECO:0007669"/>
    <property type="project" value="UniProtKB-KW"/>
</dbReference>
<evidence type="ECO:0000256" key="2">
    <source>
        <dbReference type="ARBA" id="ARBA00022475"/>
    </source>
</evidence>
<dbReference type="InterPro" id="IPR051125">
    <property type="entry name" value="ABC-4/HrtB_transporter"/>
</dbReference>
<feature type="transmembrane region" description="Helical" evidence="6">
    <location>
        <begin position="20"/>
        <end position="43"/>
    </location>
</feature>
<keyword evidence="3 6" id="KW-0812">Transmembrane</keyword>
<keyword evidence="10" id="KW-0067">ATP-binding</keyword>